<evidence type="ECO:0000256" key="1">
    <source>
        <dbReference type="SAM" id="MobiDB-lite"/>
    </source>
</evidence>
<reference evidence="2" key="1">
    <citation type="submission" date="2019-10" db="EMBL/GenBank/DDBJ databases">
        <authorList>
            <consortium name="DOE Joint Genome Institute"/>
            <person name="Kuo A."/>
            <person name="Miyauchi S."/>
            <person name="Kiss E."/>
            <person name="Drula E."/>
            <person name="Kohler A."/>
            <person name="Sanchez-Garcia M."/>
            <person name="Andreopoulos B."/>
            <person name="Barry K.W."/>
            <person name="Bonito G."/>
            <person name="Buee M."/>
            <person name="Carver A."/>
            <person name="Chen C."/>
            <person name="Cichocki N."/>
            <person name="Clum A."/>
            <person name="Culley D."/>
            <person name="Crous P.W."/>
            <person name="Fauchery L."/>
            <person name="Girlanda M."/>
            <person name="Hayes R."/>
            <person name="Keri Z."/>
            <person name="LaButti K."/>
            <person name="Lipzen A."/>
            <person name="Lombard V."/>
            <person name="Magnuson J."/>
            <person name="Maillard F."/>
            <person name="Morin E."/>
            <person name="Murat C."/>
            <person name="Nolan M."/>
            <person name="Ohm R."/>
            <person name="Pangilinan J."/>
            <person name="Pereira M."/>
            <person name="Perotto S."/>
            <person name="Peter M."/>
            <person name="Riley R."/>
            <person name="Sitrit Y."/>
            <person name="Stielow B."/>
            <person name="Szollosi G."/>
            <person name="Zifcakova L."/>
            <person name="Stursova M."/>
            <person name="Spatafora J.W."/>
            <person name="Tedersoo L."/>
            <person name="Vaario L.-M."/>
            <person name="Yamada A."/>
            <person name="Yan M."/>
            <person name="Wang P."/>
            <person name="Xu J."/>
            <person name="Bruns T."/>
            <person name="Baldrian P."/>
            <person name="Vilgalys R."/>
            <person name="Henrissat B."/>
            <person name="Grigoriev I.V."/>
            <person name="Hibbett D."/>
            <person name="Nagy L.G."/>
            <person name="Martin F.M."/>
        </authorList>
    </citation>
    <scope>NUCLEOTIDE SEQUENCE</scope>
    <source>
        <strain evidence="2">Prilba</strain>
    </source>
</reference>
<keyword evidence="3" id="KW-1185">Reference proteome</keyword>
<accession>A0A9P5K056</accession>
<comment type="caution">
    <text evidence="2">The sequence shown here is derived from an EMBL/GenBank/DDBJ whole genome shotgun (WGS) entry which is preliminary data.</text>
</comment>
<dbReference type="OrthoDB" id="2340858at2759"/>
<proteinExistence type="predicted"/>
<feature type="region of interest" description="Disordered" evidence="1">
    <location>
        <begin position="562"/>
        <end position="586"/>
    </location>
</feature>
<dbReference type="EMBL" id="WHVB01000016">
    <property type="protein sequence ID" value="KAF8475155.1"/>
    <property type="molecule type" value="Genomic_DNA"/>
</dbReference>
<gene>
    <name evidence="2" type="ORF">DFH94DRAFT_804824</name>
</gene>
<dbReference type="InterPro" id="IPR052980">
    <property type="entry name" value="Crinkler_effector"/>
</dbReference>
<dbReference type="PANTHER" id="PTHR33129:SF1">
    <property type="entry name" value="ATP-BINDING PROTEIN"/>
    <property type="match status" value="1"/>
</dbReference>
<dbReference type="AlphaFoldDB" id="A0A9P5K056"/>
<evidence type="ECO:0000313" key="2">
    <source>
        <dbReference type="EMBL" id="KAF8475155.1"/>
    </source>
</evidence>
<dbReference type="PANTHER" id="PTHR33129">
    <property type="entry name" value="PROTEIN KINASE DOMAIN-CONTAINING PROTEIN-RELATED"/>
    <property type="match status" value="1"/>
</dbReference>
<sequence>MSTSTSPSSKSSLASVVTILHESGWMRPVDSHPLVRLHTTYWGKNMVEEEDQQQSTYDPSESEDDDVIPGCHALNINNEAFKMRNIWVRAEYIRIYDCLVNIHNKKAEDWYRSTPAAVITGQPGIGKTVWLYYVLHRCLVEKRPVIWSHFHESYLFVDDGVFRFRDAGFSAQFHKVVWTLVDSGPSQMDLPQVLIGHNMPFFIIFATSPTVERCHESMDPSRNSSSVGYVLQCHVQAPISSTIHMTDLRFGPTPRLCLEKASEPYDMERYEDNVRMSLQDVTPRDIERLTRGSGNLKMDALSRKLCLIRRETTDLWSHLLVTPITDYIQSKLAIHLRDCNIHKQIEMFQAFYSLTYSRGMSGLIFENICHTHFKRQILIHYVPMVRLDGNDRRHQPKWHSSHHTIKPDGVGSEQLEDRRKNALNRLETLEVHPTNVLEYDDEALSLEEDIYYIPMKSNEVAFDSFICHDGHLYMFQFTVSDNHGINKGLISRFTQLVGCEQLPPHENWHFIFLIPDGGNTLKCPYPESPELQELEPCSSQVVMRNFTKLIALPQCMWDSPLSFKEEEDEQEDPPHKKSKQTEKHAE</sequence>
<evidence type="ECO:0000313" key="3">
    <source>
        <dbReference type="Proteomes" id="UP000759537"/>
    </source>
</evidence>
<reference evidence="2" key="2">
    <citation type="journal article" date="2020" name="Nat. Commun.">
        <title>Large-scale genome sequencing of mycorrhizal fungi provides insights into the early evolution of symbiotic traits.</title>
        <authorList>
            <person name="Miyauchi S."/>
            <person name="Kiss E."/>
            <person name="Kuo A."/>
            <person name="Drula E."/>
            <person name="Kohler A."/>
            <person name="Sanchez-Garcia M."/>
            <person name="Morin E."/>
            <person name="Andreopoulos B."/>
            <person name="Barry K.W."/>
            <person name="Bonito G."/>
            <person name="Buee M."/>
            <person name="Carver A."/>
            <person name="Chen C."/>
            <person name="Cichocki N."/>
            <person name="Clum A."/>
            <person name="Culley D."/>
            <person name="Crous P.W."/>
            <person name="Fauchery L."/>
            <person name="Girlanda M."/>
            <person name="Hayes R.D."/>
            <person name="Keri Z."/>
            <person name="LaButti K."/>
            <person name="Lipzen A."/>
            <person name="Lombard V."/>
            <person name="Magnuson J."/>
            <person name="Maillard F."/>
            <person name="Murat C."/>
            <person name="Nolan M."/>
            <person name="Ohm R.A."/>
            <person name="Pangilinan J."/>
            <person name="Pereira M.F."/>
            <person name="Perotto S."/>
            <person name="Peter M."/>
            <person name="Pfister S."/>
            <person name="Riley R."/>
            <person name="Sitrit Y."/>
            <person name="Stielow J.B."/>
            <person name="Szollosi G."/>
            <person name="Zifcakova L."/>
            <person name="Stursova M."/>
            <person name="Spatafora J.W."/>
            <person name="Tedersoo L."/>
            <person name="Vaario L.M."/>
            <person name="Yamada A."/>
            <person name="Yan M."/>
            <person name="Wang P."/>
            <person name="Xu J."/>
            <person name="Bruns T."/>
            <person name="Baldrian P."/>
            <person name="Vilgalys R."/>
            <person name="Dunand C."/>
            <person name="Henrissat B."/>
            <person name="Grigoriev I.V."/>
            <person name="Hibbett D."/>
            <person name="Nagy L.G."/>
            <person name="Martin F.M."/>
        </authorList>
    </citation>
    <scope>NUCLEOTIDE SEQUENCE</scope>
    <source>
        <strain evidence="2">Prilba</strain>
    </source>
</reference>
<feature type="compositionally biased region" description="Basic and acidic residues" evidence="1">
    <location>
        <begin position="572"/>
        <end position="586"/>
    </location>
</feature>
<name>A0A9P5K056_9AGAM</name>
<dbReference type="Proteomes" id="UP000759537">
    <property type="component" value="Unassembled WGS sequence"/>
</dbReference>
<organism evidence="2 3">
    <name type="scientific">Russula ochroleuca</name>
    <dbReference type="NCBI Taxonomy" id="152965"/>
    <lineage>
        <taxon>Eukaryota</taxon>
        <taxon>Fungi</taxon>
        <taxon>Dikarya</taxon>
        <taxon>Basidiomycota</taxon>
        <taxon>Agaricomycotina</taxon>
        <taxon>Agaricomycetes</taxon>
        <taxon>Russulales</taxon>
        <taxon>Russulaceae</taxon>
        <taxon>Russula</taxon>
    </lineage>
</organism>
<evidence type="ECO:0008006" key="4">
    <source>
        <dbReference type="Google" id="ProtNLM"/>
    </source>
</evidence>
<protein>
    <recommendedName>
        <fullName evidence="4">Crinkler (CRN) family protein</fullName>
    </recommendedName>
</protein>